<dbReference type="PANTHER" id="PTHR33055:SF13">
    <property type="entry name" value="TRANSPOSASE"/>
    <property type="match status" value="1"/>
</dbReference>
<sequence>MKDYTKFVGLDVSKDSISVAVADAGRGEPRFLGNVPHTPEAIRKLMKKIGTPEQLHVCYEAGPTGYGLFRLLISLGIDCIVVAPTLIPKRAGDRVKTDRRDSLKLAKLLRAGELTPVWTPDEDHEALRDLVRARHDAKEDLQRARLRLVQFLLRHDLRSPQGVRNWSVKHREWLNSLHFEKSSLRIVFQEYLHSIDEVSDRMKRIEAEIHEQAMRSVHAPVIQALQTMRGVAEVTATTLVAEIGQFSRFSSPRQLMSYAGLVPKEYSSGATRWQGSITKVGNAHIRHVVVESAWAYRYSPSLKGQLLVRQKGQDPEARRIAWKAQHRLHKKYSQITSRGNAGKKAAVAVARELMGFIWAIGCEIEKKQAEAISAA</sequence>
<evidence type="ECO:0000313" key="4">
    <source>
        <dbReference type="EMBL" id="TVY07489.1"/>
    </source>
</evidence>
<comment type="caution">
    <text evidence="4">The sequence shown here is derived from an EMBL/GenBank/DDBJ whole genome shotgun (WGS) entry which is preliminary data.</text>
</comment>
<dbReference type="OrthoDB" id="3191145at2"/>
<dbReference type="Proteomes" id="UP000317036">
    <property type="component" value="Unassembled WGS sequence"/>
</dbReference>
<protein>
    <submittedName>
        <fullName evidence="4">IS110 family transposase</fullName>
    </submittedName>
</protein>
<organism evidence="4 5">
    <name type="scientific">Paenibacillus cremeus</name>
    <dbReference type="NCBI Taxonomy" id="2163881"/>
    <lineage>
        <taxon>Bacteria</taxon>
        <taxon>Bacillati</taxon>
        <taxon>Bacillota</taxon>
        <taxon>Bacilli</taxon>
        <taxon>Bacillales</taxon>
        <taxon>Paenibacillaceae</taxon>
        <taxon>Paenibacillus</taxon>
    </lineage>
</organism>
<dbReference type="GO" id="GO:0003677">
    <property type="term" value="F:DNA binding"/>
    <property type="evidence" value="ECO:0007669"/>
    <property type="project" value="InterPro"/>
</dbReference>
<evidence type="ECO:0000259" key="2">
    <source>
        <dbReference type="Pfam" id="PF01548"/>
    </source>
</evidence>
<dbReference type="RefSeq" id="WP_144851673.1">
    <property type="nucleotide sequence ID" value="NZ_VNJI01000036.1"/>
</dbReference>
<evidence type="ECO:0000256" key="1">
    <source>
        <dbReference type="SAM" id="Coils"/>
    </source>
</evidence>
<feature type="domain" description="Transposase IS116/IS110/IS902 C-terminal" evidence="3">
    <location>
        <begin position="223"/>
        <end position="296"/>
    </location>
</feature>
<dbReference type="InterPro" id="IPR002525">
    <property type="entry name" value="Transp_IS110-like_N"/>
</dbReference>
<evidence type="ECO:0000313" key="5">
    <source>
        <dbReference type="Proteomes" id="UP000317036"/>
    </source>
</evidence>
<dbReference type="Pfam" id="PF02371">
    <property type="entry name" value="Transposase_20"/>
    <property type="match status" value="1"/>
</dbReference>
<dbReference type="GO" id="GO:0006313">
    <property type="term" value="P:DNA transposition"/>
    <property type="evidence" value="ECO:0007669"/>
    <property type="project" value="InterPro"/>
</dbReference>
<proteinExistence type="predicted"/>
<feature type="coiled-coil region" evidence="1">
    <location>
        <begin position="188"/>
        <end position="215"/>
    </location>
</feature>
<reference evidence="4 5" key="1">
    <citation type="submission" date="2019-07" db="EMBL/GenBank/DDBJ databases">
        <authorList>
            <person name="Kim J."/>
        </authorList>
    </citation>
    <scope>NUCLEOTIDE SEQUENCE [LARGE SCALE GENOMIC DNA]</scope>
    <source>
        <strain evidence="4 5">JC52</strain>
    </source>
</reference>
<keyword evidence="1" id="KW-0175">Coiled coil</keyword>
<keyword evidence="5" id="KW-1185">Reference proteome</keyword>
<accession>A0A559K5T2</accession>
<dbReference type="InterPro" id="IPR003346">
    <property type="entry name" value="Transposase_20"/>
</dbReference>
<evidence type="ECO:0000259" key="3">
    <source>
        <dbReference type="Pfam" id="PF02371"/>
    </source>
</evidence>
<dbReference type="InterPro" id="IPR047650">
    <property type="entry name" value="Transpos_IS110"/>
</dbReference>
<dbReference type="Pfam" id="PF01548">
    <property type="entry name" value="DEDD_Tnp_IS110"/>
    <property type="match status" value="1"/>
</dbReference>
<dbReference type="NCBIfam" id="NF033542">
    <property type="entry name" value="transpos_IS110"/>
    <property type="match status" value="1"/>
</dbReference>
<feature type="domain" description="Transposase IS110-like N-terminal" evidence="2">
    <location>
        <begin position="8"/>
        <end position="153"/>
    </location>
</feature>
<gene>
    <name evidence="4" type="ORF">FPZ49_23675</name>
</gene>
<dbReference type="AlphaFoldDB" id="A0A559K5T2"/>
<dbReference type="EMBL" id="VNJI01000036">
    <property type="protein sequence ID" value="TVY07489.1"/>
    <property type="molecule type" value="Genomic_DNA"/>
</dbReference>
<dbReference type="PANTHER" id="PTHR33055">
    <property type="entry name" value="TRANSPOSASE FOR INSERTION SEQUENCE ELEMENT IS1111A"/>
    <property type="match status" value="1"/>
</dbReference>
<name>A0A559K5T2_9BACL</name>
<dbReference type="GO" id="GO:0004803">
    <property type="term" value="F:transposase activity"/>
    <property type="evidence" value="ECO:0007669"/>
    <property type="project" value="InterPro"/>
</dbReference>